<comment type="caution">
    <text evidence="1">The sequence shown here is derived from an EMBL/GenBank/DDBJ whole genome shotgun (WGS) entry which is preliminary data.</text>
</comment>
<reference evidence="1 2" key="1">
    <citation type="submission" date="2020-08" db="EMBL/GenBank/DDBJ databases">
        <title>Genomic Encyclopedia of Type Strains, Phase IV (KMG-V): Genome sequencing to study the core and pangenomes of soil and plant-associated prokaryotes.</title>
        <authorList>
            <person name="Whitman W."/>
        </authorList>
    </citation>
    <scope>NUCLEOTIDE SEQUENCE [LARGE SCALE GENOMIC DNA]</scope>
    <source>
        <strain evidence="1 2">JPY158</strain>
    </source>
</reference>
<organism evidence="1 2">
    <name type="scientific">Paraburkholderia atlantica</name>
    <dbReference type="NCBI Taxonomy" id="2654982"/>
    <lineage>
        <taxon>Bacteria</taxon>
        <taxon>Pseudomonadati</taxon>
        <taxon>Pseudomonadota</taxon>
        <taxon>Betaproteobacteria</taxon>
        <taxon>Burkholderiales</taxon>
        <taxon>Burkholderiaceae</taxon>
        <taxon>Paraburkholderia</taxon>
    </lineage>
</organism>
<name>A0A7W8Q3N4_PARAM</name>
<protein>
    <submittedName>
        <fullName evidence="1">Uncharacterized protein</fullName>
    </submittedName>
</protein>
<keyword evidence="2" id="KW-1185">Reference proteome</keyword>
<dbReference type="Proteomes" id="UP000592780">
    <property type="component" value="Unassembled WGS sequence"/>
</dbReference>
<proteinExistence type="predicted"/>
<sequence>MRDSHASQRIPEVPDLDFLTKYYSIWIDFVWNYLFENDPLSYEIIQ</sequence>
<dbReference type="EMBL" id="JACHDD010000002">
    <property type="protein sequence ID" value="MBB5423124.1"/>
    <property type="molecule type" value="Genomic_DNA"/>
</dbReference>
<gene>
    <name evidence="1" type="ORF">HDG40_001266</name>
</gene>
<evidence type="ECO:0000313" key="1">
    <source>
        <dbReference type="EMBL" id="MBB5423124.1"/>
    </source>
</evidence>
<dbReference type="AlphaFoldDB" id="A0A7W8Q3N4"/>
<evidence type="ECO:0000313" key="2">
    <source>
        <dbReference type="Proteomes" id="UP000592780"/>
    </source>
</evidence>
<accession>A0A7W8Q3N4</accession>